<organism evidence="1 2">
    <name type="scientific">Simiduia agarivorans (strain DSM 21679 / JCM 13881 / BCRC 17597 / SA1)</name>
    <dbReference type="NCBI Taxonomy" id="1117647"/>
    <lineage>
        <taxon>Bacteria</taxon>
        <taxon>Pseudomonadati</taxon>
        <taxon>Pseudomonadota</taxon>
        <taxon>Gammaproteobacteria</taxon>
        <taxon>Cellvibrionales</taxon>
        <taxon>Cellvibrionaceae</taxon>
        <taxon>Simiduia</taxon>
    </lineage>
</organism>
<dbReference type="KEGG" id="saga:M5M_14940"/>
<accession>K4L1S5</accession>
<dbReference type="STRING" id="1117647.M5M_14940"/>
<sequence>MSTSSHQLLAEDAQGLLHRARKVVKLGHAMPMSTAASPGAWVVQRLDHHIGQGLKRVAQALELFIRRANSDLFSPDQLMREYSTLKVKYNLVLSELDIFADALNQRSEATYGAWLGGLDVAAKDALQLANATLALPAMICYLDRGHGAAIRRVRTRLPSGEENPVSIIRIPRERMVGAGIAASLYHEVGHQGAALLNLVQLFGEQLSRGQHPTKDHWTRWRSEIIADVWALAKLGCAATTGLISVMSLPKPFVLKMTGLDDPHPWPWLRVMLSCRLGYALFGSDHFKRLEQHWLRVYPLDDATAISRKNAEQLLAAMPWFIEQLQTLQVNGQPWLSLFDTGQVNPVRLRAPLQQFLRYPRIIRHWRPTRVFALLGLARLENAVSAEREAMLLDQALNYWASSPKHTDQFAGFSNHPLTYLAGAKSPAGIFLPSMHPSPTGGER</sequence>
<dbReference type="RefSeq" id="WP_015048275.1">
    <property type="nucleotide sequence ID" value="NC_018868.3"/>
</dbReference>
<evidence type="ECO:0000313" key="1">
    <source>
        <dbReference type="EMBL" id="AFV00123.1"/>
    </source>
</evidence>
<dbReference type="OrthoDB" id="569152at2"/>
<dbReference type="AlphaFoldDB" id="K4L1S5"/>
<name>K4L1S5_SIMAS</name>
<dbReference type="EMBL" id="CP003746">
    <property type="protein sequence ID" value="AFV00123.1"/>
    <property type="molecule type" value="Genomic_DNA"/>
</dbReference>
<protein>
    <submittedName>
        <fullName evidence="1">Uncharacterized protein</fullName>
    </submittedName>
</protein>
<dbReference type="eggNOG" id="ENOG502Z9CC">
    <property type="taxonomic scope" value="Bacteria"/>
</dbReference>
<gene>
    <name evidence="1" type="ordered locus">M5M_14940</name>
</gene>
<dbReference type="HOGENOM" id="CLU_606603_0_0_6"/>
<dbReference type="Proteomes" id="UP000000466">
    <property type="component" value="Chromosome"/>
</dbReference>
<reference evidence="1 2" key="1">
    <citation type="journal article" date="2013" name="Genome Announc.">
        <title>Complete genome sequence of Simiduia agarivorans SA1(T), a marine bacterium able to degrade a variety of polysaccharides.</title>
        <authorList>
            <person name="Lin S.Y."/>
            <person name="Shieh W.Y."/>
            <person name="Chen J.S."/>
            <person name="Tang S.L."/>
        </authorList>
    </citation>
    <scope>NUCLEOTIDE SEQUENCE [LARGE SCALE GENOMIC DNA]</scope>
    <source>
        <strain evidence="2">DSM 21679 / JCM 13881 / BCRC 17597 / SA1</strain>
    </source>
</reference>
<evidence type="ECO:0000313" key="2">
    <source>
        <dbReference type="Proteomes" id="UP000000466"/>
    </source>
</evidence>
<proteinExistence type="predicted"/>
<keyword evidence="2" id="KW-1185">Reference proteome</keyword>